<dbReference type="RefSeq" id="WP_006106068.1">
    <property type="nucleotide sequence ID" value="NZ_DS989876.1"/>
</dbReference>
<dbReference type="HOGENOM" id="CLU_2803165_0_0_3"/>
<dbReference type="eggNOG" id="ENOG50337XB">
    <property type="taxonomic scope" value="Bacteria"/>
</dbReference>
<evidence type="ECO:0000313" key="1">
    <source>
        <dbReference type="EMBL" id="EDX71149.1"/>
    </source>
</evidence>
<reference evidence="1 2" key="1">
    <citation type="submission" date="2008-07" db="EMBL/GenBank/DDBJ databases">
        <authorList>
            <person name="Tandeau de Marsac N."/>
            <person name="Ferriera S."/>
            <person name="Johnson J."/>
            <person name="Kravitz S."/>
            <person name="Beeson K."/>
            <person name="Sutton G."/>
            <person name="Rogers Y.-H."/>
            <person name="Friedman R."/>
            <person name="Frazier M."/>
            <person name="Venter J.C."/>
        </authorList>
    </citation>
    <scope>NUCLEOTIDE SEQUENCE [LARGE SCALE GENOMIC DNA]</scope>
    <source>
        <strain evidence="1 2">PCC 7420</strain>
    </source>
</reference>
<dbReference type="OrthoDB" id="488979at2"/>
<keyword evidence="2" id="KW-1185">Reference proteome</keyword>
<proteinExistence type="predicted"/>
<organism evidence="1 2">
    <name type="scientific">Coleofasciculus chthonoplastes PCC 7420</name>
    <dbReference type="NCBI Taxonomy" id="118168"/>
    <lineage>
        <taxon>Bacteria</taxon>
        <taxon>Bacillati</taxon>
        <taxon>Cyanobacteriota</taxon>
        <taxon>Cyanophyceae</taxon>
        <taxon>Coleofasciculales</taxon>
        <taxon>Coleofasciculaceae</taxon>
        <taxon>Coleofasciculus</taxon>
    </lineage>
</organism>
<name>B4W3Y6_9CYAN</name>
<accession>B4W3Y6</accession>
<dbReference type="EMBL" id="DS989876">
    <property type="protein sequence ID" value="EDX71149.1"/>
    <property type="molecule type" value="Genomic_DNA"/>
</dbReference>
<dbReference type="AlphaFoldDB" id="B4W3Y6"/>
<dbReference type="Proteomes" id="UP000003835">
    <property type="component" value="Unassembled WGS sequence"/>
</dbReference>
<protein>
    <submittedName>
        <fullName evidence="1">Uncharacterized protein</fullName>
    </submittedName>
</protein>
<evidence type="ECO:0000313" key="2">
    <source>
        <dbReference type="Proteomes" id="UP000003835"/>
    </source>
</evidence>
<gene>
    <name evidence="1" type="ORF">MC7420_4336</name>
</gene>
<sequence>MSEIGNENEQDNTLLNQWRQKIEIANHNNIFCHCRHCGDEWVDSSLKSACNHCGSHNIERIPCWQFPDG</sequence>